<feature type="signal peptide" evidence="2">
    <location>
        <begin position="1"/>
        <end position="30"/>
    </location>
</feature>
<keyword evidence="4" id="KW-1185">Reference proteome</keyword>
<keyword evidence="2" id="KW-0732">Signal</keyword>
<evidence type="ECO:0000256" key="2">
    <source>
        <dbReference type="SAM" id="SignalP"/>
    </source>
</evidence>
<evidence type="ECO:0000313" key="4">
    <source>
        <dbReference type="Proteomes" id="UP000315167"/>
    </source>
</evidence>
<proteinExistence type="predicted"/>
<accession>A0A562L298</accession>
<dbReference type="PROSITE" id="PS51257">
    <property type="entry name" value="PROKAR_LIPOPROTEIN"/>
    <property type="match status" value="1"/>
</dbReference>
<dbReference type="Proteomes" id="UP000315167">
    <property type="component" value="Unassembled WGS sequence"/>
</dbReference>
<protein>
    <submittedName>
        <fullName evidence="3">Uncharacterized protein</fullName>
    </submittedName>
</protein>
<feature type="region of interest" description="Disordered" evidence="1">
    <location>
        <begin position="37"/>
        <end position="62"/>
    </location>
</feature>
<reference evidence="3 4" key="1">
    <citation type="journal article" date="2015" name="Stand. Genomic Sci.">
        <title>Genomic Encyclopedia of Bacterial and Archaeal Type Strains, Phase III: the genomes of soil and plant-associated and newly described type strains.</title>
        <authorList>
            <person name="Whitman W.B."/>
            <person name="Woyke T."/>
            <person name="Klenk H.P."/>
            <person name="Zhou Y."/>
            <person name="Lilburn T.G."/>
            <person name="Beck B.J."/>
            <person name="De Vos P."/>
            <person name="Vandamme P."/>
            <person name="Eisen J.A."/>
            <person name="Garrity G."/>
            <person name="Hugenholtz P."/>
            <person name="Kyrpides N.C."/>
        </authorList>
    </citation>
    <scope>NUCLEOTIDE SEQUENCE [LARGE SCALE GENOMIC DNA]</scope>
    <source>
        <strain evidence="3 4">CGMCC 1.10821</strain>
    </source>
</reference>
<evidence type="ECO:0000313" key="3">
    <source>
        <dbReference type="EMBL" id="TWI01646.1"/>
    </source>
</evidence>
<organism evidence="3 4">
    <name type="scientific">Luteimonas cucumeris</name>
    <dbReference type="NCBI Taxonomy" id="985012"/>
    <lineage>
        <taxon>Bacteria</taxon>
        <taxon>Pseudomonadati</taxon>
        <taxon>Pseudomonadota</taxon>
        <taxon>Gammaproteobacteria</taxon>
        <taxon>Lysobacterales</taxon>
        <taxon>Lysobacteraceae</taxon>
        <taxon>Luteimonas</taxon>
    </lineage>
</organism>
<sequence>MRVRPNRALFPPLLCTALVLGACVGLPASATATKVLSDAADEVSDRTGDDATRGSANRSGGVQVGVNPLWNPVAGG</sequence>
<dbReference type="RefSeq" id="WP_144899704.1">
    <property type="nucleotide sequence ID" value="NZ_VLKN01000005.1"/>
</dbReference>
<feature type="chain" id="PRO_5022194433" evidence="2">
    <location>
        <begin position="31"/>
        <end position="76"/>
    </location>
</feature>
<dbReference type="EMBL" id="VLKN01000005">
    <property type="protein sequence ID" value="TWI01646.1"/>
    <property type="molecule type" value="Genomic_DNA"/>
</dbReference>
<feature type="compositionally biased region" description="Basic and acidic residues" evidence="1">
    <location>
        <begin position="43"/>
        <end position="52"/>
    </location>
</feature>
<evidence type="ECO:0000256" key="1">
    <source>
        <dbReference type="SAM" id="MobiDB-lite"/>
    </source>
</evidence>
<dbReference type="AlphaFoldDB" id="A0A562L298"/>
<gene>
    <name evidence="3" type="ORF">IP90_02205</name>
</gene>
<name>A0A562L298_9GAMM</name>
<comment type="caution">
    <text evidence="3">The sequence shown here is derived from an EMBL/GenBank/DDBJ whole genome shotgun (WGS) entry which is preliminary data.</text>
</comment>